<feature type="domain" description="TM7S3/TM198-like" evidence="10">
    <location>
        <begin position="72"/>
        <end position="267"/>
    </location>
</feature>
<gene>
    <name evidence="11" type="ORF">PM001_LOCUS7305</name>
</gene>
<dbReference type="InterPro" id="IPR025256">
    <property type="entry name" value="TM7S3/TM198-like_dom"/>
</dbReference>
<evidence type="ECO:0000256" key="5">
    <source>
        <dbReference type="ARBA" id="ARBA00023136"/>
    </source>
</evidence>
<keyword evidence="9" id="KW-0732">Signal</keyword>
<reference evidence="11" key="1">
    <citation type="submission" date="2024-01" db="EMBL/GenBank/DDBJ databases">
        <authorList>
            <person name="Webb A."/>
        </authorList>
    </citation>
    <scope>NUCLEOTIDE SEQUENCE</scope>
    <source>
        <strain evidence="11">Pm1</strain>
    </source>
</reference>
<keyword evidence="4 8" id="KW-1133">Transmembrane helix</keyword>
<evidence type="ECO:0000256" key="9">
    <source>
        <dbReference type="SAM" id="SignalP"/>
    </source>
</evidence>
<evidence type="ECO:0000256" key="1">
    <source>
        <dbReference type="ARBA" id="ARBA00004141"/>
    </source>
</evidence>
<feature type="transmembrane region" description="Helical" evidence="8">
    <location>
        <begin position="199"/>
        <end position="220"/>
    </location>
</feature>
<comment type="subcellular location">
    <subcellularLocation>
        <location evidence="1">Membrane</location>
        <topology evidence="1">Multi-pass membrane protein</topology>
    </subcellularLocation>
</comment>
<name>A0AAV1TLU7_9STRA</name>
<evidence type="ECO:0000259" key="10">
    <source>
        <dbReference type="Pfam" id="PF13886"/>
    </source>
</evidence>
<evidence type="ECO:0000256" key="4">
    <source>
        <dbReference type="ARBA" id="ARBA00022989"/>
    </source>
</evidence>
<comment type="caution">
    <text evidence="11">The sequence shown here is derived from an EMBL/GenBank/DDBJ whole genome shotgun (WGS) entry which is preliminary data.</text>
</comment>
<feature type="region of interest" description="Disordered" evidence="7">
    <location>
        <begin position="274"/>
        <end position="294"/>
    </location>
</feature>
<dbReference type="PANTHER" id="PTHR31247:SF5">
    <property type="entry name" value="DUF4203 DOMAIN-CONTAINING PROTEIN"/>
    <property type="match status" value="1"/>
</dbReference>
<sequence length="294" mass="30474">MTGTLCTRPTPLLSIALLHLCTILVVVECSDSSGSDCDGCSEDTFSPSQGVTGLLSSTKGMKVGKGMLAVGAMLVGLIVCLAGYRLFRPTVFCSAFVVGGLFLAGIIETAFASLDWMPTASWIGFAVGGLIAGIAVLFLYSASIFLGGAAGGVMLAFTINTSVGTKIIPSNPDILLVILALLLGIFGGILALKLEKPVLITATAIVGATVCVWGVGYFAGDYPNGADLKAFGKKNDDGNWVYHIPDAWWGYLGAMAVLFMLGMSAQIGKTARGYDHGGQRESHGIKKNPDHAAV</sequence>
<feature type="chain" id="PRO_5043707442" description="Transmembrane protein 198" evidence="9">
    <location>
        <begin position="30"/>
        <end position="294"/>
    </location>
</feature>
<feature type="transmembrane region" description="Helical" evidence="8">
    <location>
        <begin position="145"/>
        <end position="168"/>
    </location>
</feature>
<dbReference type="PANTHER" id="PTHR31247">
    <property type="entry name" value="TRANSMEMBRANE PROTEIN 198 FAMILY MEMBER"/>
    <property type="match status" value="1"/>
</dbReference>
<dbReference type="GO" id="GO:0005886">
    <property type="term" value="C:plasma membrane"/>
    <property type="evidence" value="ECO:0007669"/>
    <property type="project" value="TreeGrafter"/>
</dbReference>
<feature type="transmembrane region" description="Helical" evidence="8">
    <location>
        <begin position="240"/>
        <end position="262"/>
    </location>
</feature>
<evidence type="ECO:0000313" key="11">
    <source>
        <dbReference type="EMBL" id="CAK7921764.1"/>
    </source>
</evidence>
<feature type="signal peptide" evidence="9">
    <location>
        <begin position="1"/>
        <end position="29"/>
    </location>
</feature>
<accession>A0AAV1TLU7</accession>
<protein>
    <recommendedName>
        <fullName evidence="6">Transmembrane protein 198</fullName>
    </recommendedName>
</protein>
<keyword evidence="3 8" id="KW-0812">Transmembrane</keyword>
<evidence type="ECO:0000256" key="7">
    <source>
        <dbReference type="SAM" id="MobiDB-lite"/>
    </source>
</evidence>
<dbReference type="InterPro" id="IPR040236">
    <property type="entry name" value="TMEM198"/>
</dbReference>
<feature type="transmembrane region" description="Helical" evidence="8">
    <location>
        <begin position="120"/>
        <end position="140"/>
    </location>
</feature>
<evidence type="ECO:0000256" key="2">
    <source>
        <dbReference type="ARBA" id="ARBA00006244"/>
    </source>
</evidence>
<comment type="similarity">
    <text evidence="2">Belongs to the TMEM198 family.</text>
</comment>
<dbReference type="Proteomes" id="UP001162060">
    <property type="component" value="Unassembled WGS sequence"/>
</dbReference>
<dbReference type="Pfam" id="PF13886">
    <property type="entry name" value="TM7S3_TM198"/>
    <property type="match status" value="1"/>
</dbReference>
<evidence type="ECO:0000256" key="6">
    <source>
        <dbReference type="ARBA" id="ARBA00049737"/>
    </source>
</evidence>
<proteinExistence type="inferred from homology"/>
<feature type="transmembrane region" description="Helical" evidence="8">
    <location>
        <begin position="66"/>
        <end position="84"/>
    </location>
</feature>
<evidence type="ECO:0000313" key="12">
    <source>
        <dbReference type="Proteomes" id="UP001162060"/>
    </source>
</evidence>
<feature type="transmembrane region" description="Helical" evidence="8">
    <location>
        <begin position="174"/>
        <end position="192"/>
    </location>
</feature>
<dbReference type="AlphaFoldDB" id="A0AAV1TLU7"/>
<keyword evidence="5 8" id="KW-0472">Membrane</keyword>
<evidence type="ECO:0000256" key="3">
    <source>
        <dbReference type="ARBA" id="ARBA00022692"/>
    </source>
</evidence>
<evidence type="ECO:0000256" key="8">
    <source>
        <dbReference type="SAM" id="Phobius"/>
    </source>
</evidence>
<feature type="transmembrane region" description="Helical" evidence="8">
    <location>
        <begin position="91"/>
        <end position="114"/>
    </location>
</feature>
<dbReference type="EMBL" id="CAKLBY020000058">
    <property type="protein sequence ID" value="CAK7921764.1"/>
    <property type="molecule type" value="Genomic_DNA"/>
</dbReference>
<organism evidence="11 12">
    <name type="scientific">Peronospora matthiolae</name>
    <dbReference type="NCBI Taxonomy" id="2874970"/>
    <lineage>
        <taxon>Eukaryota</taxon>
        <taxon>Sar</taxon>
        <taxon>Stramenopiles</taxon>
        <taxon>Oomycota</taxon>
        <taxon>Peronosporomycetes</taxon>
        <taxon>Peronosporales</taxon>
        <taxon>Peronosporaceae</taxon>
        <taxon>Peronospora</taxon>
    </lineage>
</organism>